<dbReference type="RefSeq" id="WP_120323745.1">
    <property type="nucleotide sequence ID" value="NZ_RAPF01000002.1"/>
</dbReference>
<comment type="activity regulation">
    <text evidence="7">Uridylyltransferase (UTase) activity is inhibited by glutamine, while glutamine activates uridylyl-removing (UR) activity.</text>
</comment>
<dbReference type="Gene3D" id="3.30.460.10">
    <property type="entry name" value="Beta Polymerase, domain 2"/>
    <property type="match status" value="1"/>
</dbReference>
<evidence type="ECO:0000259" key="8">
    <source>
        <dbReference type="PROSITE" id="PS51671"/>
    </source>
</evidence>
<dbReference type="Proteomes" id="UP000284395">
    <property type="component" value="Unassembled WGS sequence"/>
</dbReference>
<dbReference type="Gene3D" id="3.30.70.260">
    <property type="match status" value="1"/>
</dbReference>
<keyword evidence="2 7" id="KW-0548">Nucleotidyltransferase</keyword>
<dbReference type="AlphaFoldDB" id="A0A420EPE5"/>
<dbReference type="PROSITE" id="PS51671">
    <property type="entry name" value="ACT"/>
    <property type="match status" value="2"/>
</dbReference>
<evidence type="ECO:0000313" key="10">
    <source>
        <dbReference type="EMBL" id="RKF22549.1"/>
    </source>
</evidence>
<dbReference type="GO" id="GO:0006808">
    <property type="term" value="P:regulation of nitrogen utilization"/>
    <property type="evidence" value="ECO:0007669"/>
    <property type="project" value="UniProtKB-UniRule"/>
</dbReference>
<dbReference type="SUPFAM" id="SSF81891">
    <property type="entry name" value="Poly A polymerase C-terminal region-like"/>
    <property type="match status" value="1"/>
</dbReference>
<dbReference type="CDD" id="cd04899">
    <property type="entry name" value="ACT_ACR-UUR-like_2"/>
    <property type="match status" value="1"/>
</dbReference>
<dbReference type="HAMAP" id="MF_00277">
    <property type="entry name" value="PII_uridylyl_transf"/>
    <property type="match status" value="1"/>
</dbReference>
<comment type="function">
    <text evidence="7">Modifies, by uridylylation and deuridylylation, the PII regulatory proteins (GlnB and homologs), in response to the nitrogen status of the cell that GlnD senses through the glutamine level. Under low glutamine levels, catalyzes the conversion of the PII proteins and UTP to PII-UMP and PPi, while under higher glutamine levels, GlnD hydrolyzes PII-UMP to PII and UMP (deuridylylation). Thus, controls uridylylation state and activity of the PII proteins, and plays an important role in the regulation of nitrogen metabolism.</text>
</comment>
<dbReference type="CDD" id="cd00077">
    <property type="entry name" value="HDc"/>
    <property type="match status" value="1"/>
</dbReference>
<evidence type="ECO:0000256" key="4">
    <source>
        <dbReference type="ARBA" id="ARBA00022801"/>
    </source>
</evidence>
<dbReference type="SUPFAM" id="SSF81593">
    <property type="entry name" value="Nucleotidyltransferase substrate binding subunit/domain"/>
    <property type="match status" value="1"/>
</dbReference>
<sequence length="924" mass="104559">MTAIRIPNQRAVIDRRKLTAAIAEEVAATSAEKARPRVVELLREALANGRAELARRLQEKPSAGHECTHGHAFLMDQLIRVMHDHVVTHVYPAPNRSSGERLAIIAVGGYGRAEMAPHSDVDIGFVTPTKDTPWCEQVIEAMLYFLWDLSLKVGHSSRSLDDLIRMAKQDLTIRTALLEGRYLWGDQDVMEEASRRFWAEVVRGSEAQFVAEKLAERDARHKRMGDSRYVVEPNVKDGKGGLRDLQTLYWIGKYIHKVRNAAELVDVGLLTKSEYRAFRRAENFLLATRCHLHTITGRAEDRLTFDLQPQIAKAMHFADRTGKSAVERFMQFYFLQAKHVGHLTGVFLAQLDEQIASKRKARGLLAGFRAKPRNVRGYRVSGGRIAAPHDLWFQQDPVRLIEIFQIAEEDNLEVHPETMRMASRDAGLIKGKIRKDKRANDLFMKLLTGHNNPEVVLRWMNEAGVFGRFVPDFGKVNAQMQFDMYHHYTVDEHTIQAIGLLSRIEKGSLEQEHPLASEIIGTVSSRRVLYTATLLHDIAKGRGGDHSVLGAEVAMKLCPRLGLSAEETELVAWLVRHHLLMSATAFKRDLSDMKTIIDFVSQVQSLDRLRLLATLTIVDIRAVGPGIWNSWKGQLLSELFELSEERLRLGHKRRGRAERVAQRKAVVAELLGDKAYIIEALDDRFDDSYWIAEPEDVIAINLPHYYAAKEKQDKLSIHAEYYEARGATLVTVIGDDHPGLFYRIAGGIHLAGGNVIDARIHTTRVGKALDNFLVQDPLGRPFREEMQLDRLRVAIEDALGNKVELLPQLAKRPHPRARAETFEVRPRVFFDNMASERFTVIEVNAKDRPALLNRLARAMFEANLMVNSAHITHYGERAVDTFYVTDLLGGKLDTADRRKGVEQLLLEAASEQVEARQVEEVEDA</sequence>
<dbReference type="InterPro" id="IPR002912">
    <property type="entry name" value="ACT_dom"/>
</dbReference>
<evidence type="ECO:0000256" key="7">
    <source>
        <dbReference type="HAMAP-Rule" id="MF_00277"/>
    </source>
</evidence>
<dbReference type="InterPro" id="IPR013546">
    <property type="entry name" value="PII_UdlTrfase/GS_AdlTrfase"/>
</dbReference>
<dbReference type="InterPro" id="IPR006674">
    <property type="entry name" value="HD_domain"/>
</dbReference>
<dbReference type="NCBIfam" id="NF003467">
    <property type="entry name" value="PRK05092.1"/>
    <property type="match status" value="1"/>
</dbReference>
<dbReference type="InterPro" id="IPR043519">
    <property type="entry name" value="NT_sf"/>
</dbReference>
<comment type="caution">
    <text evidence="10">The sequence shown here is derived from an EMBL/GenBank/DDBJ whole genome shotgun (WGS) entry which is preliminary data.</text>
</comment>
<evidence type="ECO:0000256" key="6">
    <source>
        <dbReference type="ARBA" id="ARBA00023268"/>
    </source>
</evidence>
<dbReference type="CDD" id="cd05401">
    <property type="entry name" value="NT_GlnE_GlnD_like"/>
    <property type="match status" value="1"/>
</dbReference>
<evidence type="ECO:0000256" key="3">
    <source>
        <dbReference type="ARBA" id="ARBA00022737"/>
    </source>
</evidence>
<keyword evidence="6 7" id="KW-0511">Multifunctional enzyme</keyword>
<dbReference type="CDD" id="cd04900">
    <property type="entry name" value="ACT_UUR-like_1"/>
    <property type="match status" value="1"/>
</dbReference>
<dbReference type="PROSITE" id="PS51831">
    <property type="entry name" value="HD"/>
    <property type="match status" value="1"/>
</dbReference>
<comment type="catalytic activity">
    <reaction evidence="7">
        <text>[protein-PII]-L-tyrosine + UTP = [protein-PII]-uridylyl-L-tyrosine + diphosphate</text>
        <dbReference type="Rhea" id="RHEA:13673"/>
        <dbReference type="Rhea" id="RHEA-COMP:12147"/>
        <dbReference type="Rhea" id="RHEA-COMP:12148"/>
        <dbReference type="ChEBI" id="CHEBI:33019"/>
        <dbReference type="ChEBI" id="CHEBI:46398"/>
        <dbReference type="ChEBI" id="CHEBI:46858"/>
        <dbReference type="ChEBI" id="CHEBI:90602"/>
        <dbReference type="EC" id="2.7.7.59"/>
    </reaction>
</comment>
<dbReference type="InterPro" id="IPR010043">
    <property type="entry name" value="UTase/UR"/>
</dbReference>
<feature type="domain" description="ACT" evidence="8">
    <location>
        <begin position="840"/>
        <end position="918"/>
    </location>
</feature>
<feature type="domain" description="ACT" evidence="8">
    <location>
        <begin position="729"/>
        <end position="808"/>
    </location>
</feature>
<keyword evidence="11" id="KW-1185">Reference proteome</keyword>
<dbReference type="Pfam" id="PF01966">
    <property type="entry name" value="HD"/>
    <property type="match status" value="1"/>
</dbReference>
<keyword evidence="1 7" id="KW-0808">Transferase</keyword>
<keyword evidence="5 7" id="KW-0460">Magnesium</keyword>
<accession>A0A420EPE5</accession>
<dbReference type="PANTHER" id="PTHR47320:SF1">
    <property type="entry name" value="BIFUNCTIONAL URIDYLYLTRANSFERASE_URIDYLYL-REMOVING ENZYME"/>
    <property type="match status" value="1"/>
</dbReference>
<organism evidence="10 11">
    <name type="scientific">Altericroceibacterium spongiae</name>
    <dbReference type="NCBI Taxonomy" id="2320269"/>
    <lineage>
        <taxon>Bacteria</taxon>
        <taxon>Pseudomonadati</taxon>
        <taxon>Pseudomonadota</taxon>
        <taxon>Alphaproteobacteria</taxon>
        <taxon>Sphingomonadales</taxon>
        <taxon>Erythrobacteraceae</taxon>
        <taxon>Altericroceibacterium</taxon>
    </lineage>
</organism>
<dbReference type="NCBIfam" id="TIGR01693">
    <property type="entry name" value="UTase_glnD"/>
    <property type="match status" value="1"/>
</dbReference>
<evidence type="ECO:0000313" key="11">
    <source>
        <dbReference type="Proteomes" id="UP000284395"/>
    </source>
</evidence>
<dbReference type="SMART" id="SM00471">
    <property type="entry name" value="HDc"/>
    <property type="match status" value="1"/>
</dbReference>
<dbReference type="PANTHER" id="PTHR47320">
    <property type="entry name" value="BIFUNCTIONAL URIDYLYLTRANSFERASE/URIDYLYL-REMOVING ENZYME"/>
    <property type="match status" value="1"/>
</dbReference>
<dbReference type="Gene3D" id="1.10.3090.10">
    <property type="entry name" value="cca-adding enzyme, domain 2"/>
    <property type="match status" value="1"/>
</dbReference>
<comment type="domain">
    <text evidence="7">Has four distinct domains: an N-terminal nucleotidyltransferase (NT) domain responsible for UTase activity, a central HD domain that encodes UR activity, and two C-terminal ACT domains that seem to have a role in glutamine sensing.</text>
</comment>
<keyword evidence="4 7" id="KW-0378">Hydrolase</keyword>
<gene>
    <name evidence="7" type="primary">glnD</name>
    <name evidence="10" type="ORF">D6851_04845</name>
</gene>
<dbReference type="SUPFAM" id="SSF55021">
    <property type="entry name" value="ACT-like"/>
    <property type="match status" value="2"/>
</dbReference>
<dbReference type="Pfam" id="PF08335">
    <property type="entry name" value="GlnD_UR_UTase"/>
    <property type="match status" value="1"/>
</dbReference>
<evidence type="ECO:0000259" key="9">
    <source>
        <dbReference type="PROSITE" id="PS51831"/>
    </source>
</evidence>
<proteinExistence type="inferred from homology"/>
<dbReference type="PIRSF" id="PIRSF006288">
    <property type="entry name" value="PII_uridyltransf"/>
    <property type="match status" value="1"/>
</dbReference>
<dbReference type="EC" id="3.1.4.-" evidence="7"/>
<dbReference type="GO" id="GO:0008773">
    <property type="term" value="F:[protein-PII] uridylyltransferase activity"/>
    <property type="evidence" value="ECO:0007669"/>
    <property type="project" value="UniProtKB-UniRule"/>
</dbReference>
<comment type="similarity">
    <text evidence="7">Belongs to the GlnD family.</text>
</comment>
<feature type="region of interest" description="Uridylyltransferase" evidence="7">
    <location>
        <begin position="1"/>
        <end position="372"/>
    </location>
</feature>
<feature type="domain" description="HD" evidence="9">
    <location>
        <begin position="490"/>
        <end position="612"/>
    </location>
</feature>
<protein>
    <recommendedName>
        <fullName evidence="7">Bifunctional uridylyltransferase/uridylyl-removing enzyme</fullName>
        <shortName evidence="7">UTase/UR</shortName>
    </recommendedName>
    <alternativeName>
        <fullName evidence="7">Bifunctional [protein-PII] modification enzyme</fullName>
    </alternativeName>
    <alternativeName>
        <fullName evidence="7">Bifunctional nitrogen sensor protein</fullName>
    </alternativeName>
    <domain>
        <recommendedName>
            <fullName evidence="7">[Protein-PII] uridylyltransferase</fullName>
            <shortName evidence="7">PII uridylyltransferase</shortName>
            <shortName evidence="7">UTase</shortName>
            <ecNumber evidence="7">2.7.7.59</ecNumber>
        </recommendedName>
    </domain>
    <domain>
        <recommendedName>
            <fullName evidence="7">[Protein-PII]-UMP uridylyl-removing enzyme</fullName>
            <shortName evidence="7">UR</shortName>
            <ecNumber evidence="7">3.1.4.-</ecNumber>
        </recommendedName>
    </domain>
</protein>
<evidence type="ECO:0000256" key="2">
    <source>
        <dbReference type="ARBA" id="ARBA00022695"/>
    </source>
</evidence>
<dbReference type="SUPFAM" id="SSF81301">
    <property type="entry name" value="Nucleotidyltransferase"/>
    <property type="match status" value="1"/>
</dbReference>
<dbReference type="OrthoDB" id="9758038at2"/>
<evidence type="ECO:0000256" key="1">
    <source>
        <dbReference type="ARBA" id="ARBA00022679"/>
    </source>
</evidence>
<keyword evidence="3" id="KW-0677">Repeat</keyword>
<dbReference type="InterPro" id="IPR045865">
    <property type="entry name" value="ACT-like_dom_sf"/>
</dbReference>
<dbReference type="EC" id="2.7.7.59" evidence="7"/>
<evidence type="ECO:0000256" key="5">
    <source>
        <dbReference type="ARBA" id="ARBA00022842"/>
    </source>
</evidence>
<dbReference type="EMBL" id="RAPF01000002">
    <property type="protein sequence ID" value="RKF22549.1"/>
    <property type="molecule type" value="Genomic_DNA"/>
</dbReference>
<name>A0A420EPE5_9SPHN</name>
<comment type="caution">
    <text evidence="7">Lacks conserved residue(s) required for the propagation of feature annotation.</text>
</comment>
<comment type="cofactor">
    <cofactor evidence="7">
        <name>Mg(2+)</name>
        <dbReference type="ChEBI" id="CHEBI:18420"/>
    </cofactor>
</comment>
<dbReference type="InterPro" id="IPR003607">
    <property type="entry name" value="HD/PDEase_dom"/>
</dbReference>
<reference evidence="10 11" key="1">
    <citation type="submission" date="2018-09" db="EMBL/GenBank/DDBJ databases">
        <title>Altererythrobacter spongiae sp. nov., isolated from a marine sponge.</title>
        <authorList>
            <person name="Zhuang L."/>
            <person name="Luo L."/>
        </authorList>
    </citation>
    <scope>NUCLEOTIDE SEQUENCE [LARGE SCALE GENOMIC DNA]</scope>
    <source>
        <strain evidence="10 11">HN-Y73</strain>
    </source>
</reference>
<comment type="catalytic activity">
    <reaction evidence="7">
        <text>[protein-PII]-uridylyl-L-tyrosine + H2O = [protein-PII]-L-tyrosine + UMP + H(+)</text>
        <dbReference type="Rhea" id="RHEA:48600"/>
        <dbReference type="Rhea" id="RHEA-COMP:12147"/>
        <dbReference type="Rhea" id="RHEA-COMP:12148"/>
        <dbReference type="ChEBI" id="CHEBI:15377"/>
        <dbReference type="ChEBI" id="CHEBI:15378"/>
        <dbReference type="ChEBI" id="CHEBI:46858"/>
        <dbReference type="ChEBI" id="CHEBI:57865"/>
        <dbReference type="ChEBI" id="CHEBI:90602"/>
    </reaction>
</comment>
<dbReference type="GO" id="GO:0008081">
    <property type="term" value="F:phosphoric diester hydrolase activity"/>
    <property type="evidence" value="ECO:0007669"/>
    <property type="project" value="UniProtKB-UniRule"/>
</dbReference>